<sequence>MTGIIAVYSPESSSNQITGDHIFGSYQPFSRGLLITNYDKRIKKRQKDYRVGKKLERMDGKNNIQISRFNMKSK</sequence>
<dbReference type="AlphaFoldDB" id="A0A078AY19"/>
<name>A0A078AY19_STYLE</name>
<evidence type="ECO:0000313" key="1">
    <source>
        <dbReference type="EMBL" id="CDW86112.1"/>
    </source>
</evidence>
<organism evidence="1 2">
    <name type="scientific">Stylonychia lemnae</name>
    <name type="common">Ciliate</name>
    <dbReference type="NCBI Taxonomy" id="5949"/>
    <lineage>
        <taxon>Eukaryota</taxon>
        <taxon>Sar</taxon>
        <taxon>Alveolata</taxon>
        <taxon>Ciliophora</taxon>
        <taxon>Intramacronucleata</taxon>
        <taxon>Spirotrichea</taxon>
        <taxon>Stichotrichia</taxon>
        <taxon>Sporadotrichida</taxon>
        <taxon>Oxytrichidae</taxon>
        <taxon>Stylonychinae</taxon>
        <taxon>Stylonychia</taxon>
    </lineage>
</organism>
<reference evidence="1 2" key="1">
    <citation type="submission" date="2014-06" db="EMBL/GenBank/DDBJ databases">
        <authorList>
            <person name="Swart Estienne"/>
        </authorList>
    </citation>
    <scope>NUCLEOTIDE SEQUENCE [LARGE SCALE GENOMIC DNA]</scope>
    <source>
        <strain evidence="1 2">130c</strain>
    </source>
</reference>
<proteinExistence type="predicted"/>
<dbReference type="InParanoid" id="A0A078AY19"/>
<dbReference type="Proteomes" id="UP000039865">
    <property type="component" value="Unassembled WGS sequence"/>
</dbReference>
<accession>A0A078AY19</accession>
<dbReference type="EMBL" id="CCKQ01014357">
    <property type="protein sequence ID" value="CDW86112.1"/>
    <property type="molecule type" value="Genomic_DNA"/>
</dbReference>
<keyword evidence="2" id="KW-1185">Reference proteome</keyword>
<gene>
    <name evidence="1" type="primary">Contig15424.g16439</name>
    <name evidence="1" type="ORF">STYLEM_15203</name>
</gene>
<evidence type="ECO:0000313" key="2">
    <source>
        <dbReference type="Proteomes" id="UP000039865"/>
    </source>
</evidence>
<protein>
    <submittedName>
        <fullName evidence="1">Uncharacterized protein</fullName>
    </submittedName>
</protein>